<evidence type="ECO:0000256" key="1">
    <source>
        <dbReference type="ARBA" id="ARBA00007768"/>
    </source>
</evidence>
<dbReference type="Pfam" id="PF03932">
    <property type="entry name" value="CutC"/>
    <property type="match status" value="1"/>
</dbReference>
<sequence length="255" mass="28064">MQPKMKILSKMEICVDSIESGVNAAIGGAHRLELCSSLIEGGLTPSLGLFKTLKSMVTIPIFVMLRPRGGYDFQFSDSERKVVLQDLTLFKEAGADGFVFGALNACGGIDVAFCESVILASSPLPVTFHRAFDVATENPIIMAQKIAELGFTRLLTSGRRSEAINGILLIKTLIEKMKGRLIIIPGAGIKIENLKAILSTTSAHEFHGSAKILKQFAYPIDNLFLNNETNPVYITHCETVKQLLKIYNDYYKQYE</sequence>
<accession>A0A5E4MBZ3</accession>
<evidence type="ECO:0000313" key="4">
    <source>
        <dbReference type="Proteomes" id="UP000325440"/>
    </source>
</evidence>
<reference evidence="3 4" key="1">
    <citation type="submission" date="2019-08" db="EMBL/GenBank/DDBJ databases">
        <authorList>
            <person name="Alioto T."/>
            <person name="Alioto T."/>
            <person name="Gomez Garrido J."/>
        </authorList>
    </citation>
    <scope>NUCLEOTIDE SEQUENCE [LARGE SCALE GENOMIC DNA]</scope>
</reference>
<evidence type="ECO:0000313" key="3">
    <source>
        <dbReference type="EMBL" id="VVC29778.1"/>
    </source>
</evidence>
<dbReference type="SUPFAM" id="SSF110395">
    <property type="entry name" value="CutC-like"/>
    <property type="match status" value="1"/>
</dbReference>
<dbReference type="InterPro" id="IPR005627">
    <property type="entry name" value="CutC-like"/>
</dbReference>
<dbReference type="Gene3D" id="3.20.20.380">
    <property type="entry name" value="Copper homeostasis (CutC) domain"/>
    <property type="match status" value="1"/>
</dbReference>
<gene>
    <name evidence="3" type="ORF">CINCED_3A020475</name>
</gene>
<name>A0A5E4MBZ3_9HEMI</name>
<dbReference type="GO" id="GO:0005507">
    <property type="term" value="F:copper ion binding"/>
    <property type="evidence" value="ECO:0007669"/>
    <property type="project" value="TreeGrafter"/>
</dbReference>
<comment type="similarity">
    <text evidence="1">Belongs to the CutC family.</text>
</comment>
<dbReference type="PANTHER" id="PTHR12598">
    <property type="entry name" value="COPPER HOMEOSTASIS PROTEIN CUTC"/>
    <property type="match status" value="1"/>
</dbReference>
<protein>
    <recommendedName>
        <fullName evidence="2">Copper homeostasis protein cutC homolog</fullName>
    </recommendedName>
</protein>
<dbReference type="AlphaFoldDB" id="A0A5E4MBZ3"/>
<proteinExistence type="inferred from homology"/>
<dbReference type="PANTHER" id="PTHR12598:SF0">
    <property type="entry name" value="COPPER HOMEOSTASIS PROTEIN CUTC HOMOLOG"/>
    <property type="match status" value="1"/>
</dbReference>
<dbReference type="EMBL" id="CABPRJ010000498">
    <property type="protein sequence ID" value="VVC29778.1"/>
    <property type="molecule type" value="Genomic_DNA"/>
</dbReference>
<keyword evidence="4" id="KW-1185">Reference proteome</keyword>
<dbReference type="Proteomes" id="UP000325440">
    <property type="component" value="Unassembled WGS sequence"/>
</dbReference>
<organism evidence="3 4">
    <name type="scientific">Cinara cedri</name>
    <dbReference type="NCBI Taxonomy" id="506608"/>
    <lineage>
        <taxon>Eukaryota</taxon>
        <taxon>Metazoa</taxon>
        <taxon>Ecdysozoa</taxon>
        <taxon>Arthropoda</taxon>
        <taxon>Hexapoda</taxon>
        <taxon>Insecta</taxon>
        <taxon>Pterygota</taxon>
        <taxon>Neoptera</taxon>
        <taxon>Paraneoptera</taxon>
        <taxon>Hemiptera</taxon>
        <taxon>Sternorrhyncha</taxon>
        <taxon>Aphidomorpha</taxon>
        <taxon>Aphidoidea</taxon>
        <taxon>Aphididae</taxon>
        <taxon>Lachninae</taxon>
        <taxon>Cinara</taxon>
    </lineage>
</organism>
<evidence type="ECO:0000256" key="2">
    <source>
        <dbReference type="ARBA" id="ARBA00019014"/>
    </source>
</evidence>
<dbReference type="HAMAP" id="MF_00795">
    <property type="entry name" value="CutC"/>
    <property type="match status" value="1"/>
</dbReference>
<dbReference type="InterPro" id="IPR036822">
    <property type="entry name" value="CutC-like_dom_sf"/>
</dbReference>